<protein>
    <submittedName>
        <fullName evidence="3">Uncharacterized protein</fullName>
    </submittedName>
</protein>
<sequence>MRAFILLMGGPRNRTQLPWCYKRRALPAELQRATKDHWEKDAAGVVTCLDEARHGFESGDFVIFTEVQGMTELNGCKPIEIKTLGPYTFSICDTTGFSDYVRGGIVSQVKMPQKVAFKSFTTSMAEPEFVVTDFAKFERPGQVHLGFQALHSYQRKHSRLPKPWCQADGEELVSLAKELNSSQTGSAKVDELDDELIKKLAFVSAGDLAPINAFIGGLAAQEVMKVRSRSLPVFSKLSFCSIWLYIVCVCVDQGFC</sequence>
<keyword evidence="4" id="KW-1185">Reference proteome</keyword>
<dbReference type="GO" id="GO:0008641">
    <property type="term" value="F:ubiquitin-like modifier activating enzyme activity"/>
    <property type="evidence" value="ECO:0007669"/>
    <property type="project" value="InterPro"/>
</dbReference>
<dbReference type="Proteomes" id="UP000314982">
    <property type="component" value="Unassembled WGS sequence"/>
</dbReference>
<evidence type="ECO:0000259" key="2">
    <source>
        <dbReference type="Pfam" id="PF16191"/>
    </source>
</evidence>
<feature type="domain" description="Ubiquitin-activating enzyme E1 four-helix bundle" evidence="2">
    <location>
        <begin position="111"/>
        <end position="180"/>
    </location>
</feature>
<accession>A0A4W5LHC7</accession>
<feature type="domain" description="Ubiquitin-activating enzyme E1 FCCH" evidence="1">
    <location>
        <begin position="42"/>
        <end position="110"/>
    </location>
</feature>
<reference evidence="3" key="2">
    <citation type="submission" date="2025-08" db="UniProtKB">
        <authorList>
            <consortium name="Ensembl"/>
        </authorList>
    </citation>
    <scope>IDENTIFICATION</scope>
</reference>
<proteinExistence type="predicted"/>
<name>A0A4W5LHC7_9TELE</name>
<dbReference type="Pfam" id="PF16191">
    <property type="entry name" value="E1_4HB"/>
    <property type="match status" value="1"/>
</dbReference>
<dbReference type="Ensembl" id="ENSHHUT00000026265.1">
    <property type="protein sequence ID" value="ENSHHUP00000025274.1"/>
    <property type="gene ID" value="ENSHHUG00000015940.1"/>
</dbReference>
<evidence type="ECO:0000313" key="3">
    <source>
        <dbReference type="Ensembl" id="ENSHHUP00000025274.1"/>
    </source>
</evidence>
<dbReference type="InterPro" id="IPR035985">
    <property type="entry name" value="Ubiquitin-activating_enz"/>
</dbReference>
<dbReference type="SUPFAM" id="SSF69572">
    <property type="entry name" value="Activating enzymes of the ubiquitin-like proteins"/>
    <property type="match status" value="1"/>
</dbReference>
<dbReference type="GeneTree" id="ENSGT00940000165405"/>
<dbReference type="InterPro" id="IPR032420">
    <property type="entry name" value="E1_4HB"/>
</dbReference>
<evidence type="ECO:0000259" key="1">
    <source>
        <dbReference type="Pfam" id="PF16190"/>
    </source>
</evidence>
<dbReference type="InterPro" id="IPR032418">
    <property type="entry name" value="E1_FCCH"/>
</dbReference>
<dbReference type="AlphaFoldDB" id="A0A4W5LHC7"/>
<evidence type="ECO:0000313" key="4">
    <source>
        <dbReference type="Proteomes" id="UP000314982"/>
    </source>
</evidence>
<organism evidence="3 4">
    <name type="scientific">Hucho hucho</name>
    <name type="common">huchen</name>
    <dbReference type="NCBI Taxonomy" id="62062"/>
    <lineage>
        <taxon>Eukaryota</taxon>
        <taxon>Metazoa</taxon>
        <taxon>Chordata</taxon>
        <taxon>Craniata</taxon>
        <taxon>Vertebrata</taxon>
        <taxon>Euteleostomi</taxon>
        <taxon>Actinopterygii</taxon>
        <taxon>Neopterygii</taxon>
        <taxon>Teleostei</taxon>
        <taxon>Protacanthopterygii</taxon>
        <taxon>Salmoniformes</taxon>
        <taxon>Salmonidae</taxon>
        <taxon>Salmoninae</taxon>
        <taxon>Hucho</taxon>
    </lineage>
</organism>
<reference evidence="3" key="3">
    <citation type="submission" date="2025-09" db="UniProtKB">
        <authorList>
            <consortium name="Ensembl"/>
        </authorList>
    </citation>
    <scope>IDENTIFICATION</scope>
</reference>
<reference evidence="4" key="1">
    <citation type="submission" date="2018-06" db="EMBL/GenBank/DDBJ databases">
        <title>Genome assembly of Danube salmon.</title>
        <authorList>
            <person name="Macqueen D.J."/>
            <person name="Gundappa M.K."/>
        </authorList>
    </citation>
    <scope>NUCLEOTIDE SEQUENCE [LARGE SCALE GENOMIC DNA]</scope>
</reference>
<dbReference type="STRING" id="62062.ENSHHUP00000025274"/>
<dbReference type="Pfam" id="PF16190">
    <property type="entry name" value="E1_FCCH"/>
    <property type="match status" value="1"/>
</dbReference>
<dbReference type="Gene3D" id="3.40.50.12550">
    <property type="entry name" value="Ubiquitin-activating enzyme E1, inactive adenylation domain, subdomain 2"/>
    <property type="match status" value="1"/>
</dbReference>